<organism evidence="3 4">
    <name type="scientific">Acorus gramineus</name>
    <name type="common">Dwarf sweet flag</name>
    <dbReference type="NCBI Taxonomy" id="55184"/>
    <lineage>
        <taxon>Eukaryota</taxon>
        <taxon>Viridiplantae</taxon>
        <taxon>Streptophyta</taxon>
        <taxon>Embryophyta</taxon>
        <taxon>Tracheophyta</taxon>
        <taxon>Spermatophyta</taxon>
        <taxon>Magnoliopsida</taxon>
        <taxon>Liliopsida</taxon>
        <taxon>Acoraceae</taxon>
        <taxon>Acorus</taxon>
    </lineage>
</organism>
<dbReference type="Proteomes" id="UP001179952">
    <property type="component" value="Unassembled WGS sequence"/>
</dbReference>
<dbReference type="AlphaFoldDB" id="A0AAV9BGT5"/>
<feature type="compositionally biased region" description="Polar residues" evidence="2">
    <location>
        <begin position="9"/>
        <end position="19"/>
    </location>
</feature>
<gene>
    <name evidence="3" type="ORF">QJS04_geneDACA001570</name>
</gene>
<evidence type="ECO:0000256" key="2">
    <source>
        <dbReference type="SAM" id="MobiDB-lite"/>
    </source>
</evidence>
<reference evidence="3" key="2">
    <citation type="submission" date="2023-06" db="EMBL/GenBank/DDBJ databases">
        <authorList>
            <person name="Ma L."/>
            <person name="Liu K.-W."/>
            <person name="Li Z."/>
            <person name="Hsiao Y.-Y."/>
            <person name="Qi Y."/>
            <person name="Fu T."/>
            <person name="Tang G."/>
            <person name="Zhang D."/>
            <person name="Sun W.-H."/>
            <person name="Liu D.-K."/>
            <person name="Li Y."/>
            <person name="Chen G.-Z."/>
            <person name="Liu X.-D."/>
            <person name="Liao X.-Y."/>
            <person name="Jiang Y.-T."/>
            <person name="Yu X."/>
            <person name="Hao Y."/>
            <person name="Huang J."/>
            <person name="Zhao X.-W."/>
            <person name="Ke S."/>
            <person name="Chen Y.-Y."/>
            <person name="Wu W.-L."/>
            <person name="Hsu J.-L."/>
            <person name="Lin Y.-F."/>
            <person name="Huang M.-D."/>
            <person name="Li C.-Y."/>
            <person name="Huang L."/>
            <person name="Wang Z.-W."/>
            <person name="Zhao X."/>
            <person name="Zhong W.-Y."/>
            <person name="Peng D.-H."/>
            <person name="Ahmad S."/>
            <person name="Lan S."/>
            <person name="Zhang J.-S."/>
            <person name="Tsai W.-C."/>
            <person name="Van De Peer Y."/>
            <person name="Liu Z.-J."/>
        </authorList>
    </citation>
    <scope>NUCLEOTIDE SEQUENCE</scope>
    <source>
        <strain evidence="3">SCP</strain>
        <tissue evidence="3">Leaves</tissue>
    </source>
</reference>
<dbReference type="PANTHER" id="PTHR31896:SF12">
    <property type="entry name" value="HXXXD-TYPE ACYL-TRANSFERASE FAMILY PROTEIN"/>
    <property type="match status" value="1"/>
</dbReference>
<protein>
    <recommendedName>
        <fullName evidence="5">Acetyltransferase</fullName>
    </recommendedName>
</protein>
<evidence type="ECO:0000313" key="4">
    <source>
        <dbReference type="Proteomes" id="UP001179952"/>
    </source>
</evidence>
<dbReference type="InterPro" id="IPR051283">
    <property type="entry name" value="Sec_Metabolite_Acyltrans"/>
</dbReference>
<dbReference type="EMBL" id="JAUJYN010000003">
    <property type="protein sequence ID" value="KAK1275329.1"/>
    <property type="molecule type" value="Genomic_DNA"/>
</dbReference>
<keyword evidence="4" id="KW-1185">Reference proteome</keyword>
<dbReference type="InterPro" id="IPR023213">
    <property type="entry name" value="CAT-like_dom_sf"/>
</dbReference>
<dbReference type="Pfam" id="PF02458">
    <property type="entry name" value="Transferase"/>
    <property type="match status" value="1"/>
</dbReference>
<sequence>METKVRRISTATIKPTQPSDHPPCNLSAWDLPFLTVRHIQKGLLFHHPSLPLPTISTTLQTSLSAALRHFPPLAGRLLSEPLTPHDDELVSISIHCNDAGADFIHAVAEGVTVDDILTPLHVPADLVRSLFPHDLAVNHDGHTLPLLSVQLTELVDGVFLGFSFNHVVGDGSSFWHFIKTWSDICKTGGLDEVMISRPPVFDRWFIDGNNRIGLPLAHPEKVIERLPPPPKSRWRIFHFSSDSIARLKARANQESGTTTTTISSFQSLCVHAWICITRARRLPPNQKTEFRLSVDNRPRLRPRLSPDYFGNAVSSTVVTATAGSFLNLGWGGRRGS</sequence>
<feature type="region of interest" description="Disordered" evidence="2">
    <location>
        <begin position="1"/>
        <end position="21"/>
    </location>
</feature>
<comment type="caution">
    <text evidence="3">The sequence shown here is derived from an EMBL/GenBank/DDBJ whole genome shotgun (WGS) entry which is preliminary data.</text>
</comment>
<keyword evidence="1" id="KW-0808">Transferase</keyword>
<dbReference type="GO" id="GO:0016740">
    <property type="term" value="F:transferase activity"/>
    <property type="evidence" value="ECO:0007669"/>
    <property type="project" value="UniProtKB-KW"/>
</dbReference>
<reference evidence="3" key="1">
    <citation type="journal article" date="2023" name="Nat. Commun.">
        <title>Diploid and tetraploid genomes of Acorus and the evolution of monocots.</title>
        <authorList>
            <person name="Ma L."/>
            <person name="Liu K.W."/>
            <person name="Li Z."/>
            <person name="Hsiao Y.Y."/>
            <person name="Qi Y."/>
            <person name="Fu T."/>
            <person name="Tang G.D."/>
            <person name="Zhang D."/>
            <person name="Sun W.H."/>
            <person name="Liu D.K."/>
            <person name="Li Y."/>
            <person name="Chen G.Z."/>
            <person name="Liu X.D."/>
            <person name="Liao X.Y."/>
            <person name="Jiang Y.T."/>
            <person name="Yu X."/>
            <person name="Hao Y."/>
            <person name="Huang J."/>
            <person name="Zhao X.W."/>
            <person name="Ke S."/>
            <person name="Chen Y.Y."/>
            <person name="Wu W.L."/>
            <person name="Hsu J.L."/>
            <person name="Lin Y.F."/>
            <person name="Huang M.D."/>
            <person name="Li C.Y."/>
            <person name="Huang L."/>
            <person name="Wang Z.W."/>
            <person name="Zhao X."/>
            <person name="Zhong W.Y."/>
            <person name="Peng D.H."/>
            <person name="Ahmad S."/>
            <person name="Lan S."/>
            <person name="Zhang J.S."/>
            <person name="Tsai W.C."/>
            <person name="Van de Peer Y."/>
            <person name="Liu Z.J."/>
        </authorList>
    </citation>
    <scope>NUCLEOTIDE SEQUENCE</scope>
    <source>
        <strain evidence="3">SCP</strain>
    </source>
</reference>
<dbReference type="Gene3D" id="3.30.559.10">
    <property type="entry name" value="Chloramphenicol acetyltransferase-like domain"/>
    <property type="match status" value="2"/>
</dbReference>
<evidence type="ECO:0008006" key="5">
    <source>
        <dbReference type="Google" id="ProtNLM"/>
    </source>
</evidence>
<evidence type="ECO:0000313" key="3">
    <source>
        <dbReference type="EMBL" id="KAK1275329.1"/>
    </source>
</evidence>
<accession>A0AAV9BGT5</accession>
<evidence type="ECO:0000256" key="1">
    <source>
        <dbReference type="ARBA" id="ARBA00022679"/>
    </source>
</evidence>
<proteinExistence type="predicted"/>
<name>A0AAV9BGT5_ACOGR</name>
<dbReference type="PANTHER" id="PTHR31896">
    <property type="entry name" value="FAMILY REGULATORY PROTEIN, PUTATIVE (AFU_ORTHOLOGUE AFUA_3G14730)-RELATED"/>
    <property type="match status" value="1"/>
</dbReference>